<reference evidence="2 3" key="1">
    <citation type="journal article" date="2015" name="Genome Biol. Evol.">
        <title>Comparative Genomics of a Bacterivorous Green Alga Reveals Evolutionary Causalities and Consequences of Phago-Mixotrophic Mode of Nutrition.</title>
        <authorList>
            <person name="Burns J.A."/>
            <person name="Paasch A."/>
            <person name="Narechania A."/>
            <person name="Kim E."/>
        </authorList>
    </citation>
    <scope>NUCLEOTIDE SEQUENCE [LARGE SCALE GENOMIC DNA]</scope>
    <source>
        <strain evidence="2 3">PLY_AMNH</strain>
    </source>
</reference>
<evidence type="ECO:0000313" key="2">
    <source>
        <dbReference type="EMBL" id="KAK3289529.1"/>
    </source>
</evidence>
<protein>
    <submittedName>
        <fullName evidence="2">Uncharacterized protein</fullName>
    </submittedName>
</protein>
<dbReference type="AlphaFoldDB" id="A0AAE0H441"/>
<dbReference type="Proteomes" id="UP001190700">
    <property type="component" value="Unassembled WGS sequence"/>
</dbReference>
<gene>
    <name evidence="2" type="ORF">CYMTET_3044</name>
</gene>
<organism evidence="2 3">
    <name type="scientific">Cymbomonas tetramitiformis</name>
    <dbReference type="NCBI Taxonomy" id="36881"/>
    <lineage>
        <taxon>Eukaryota</taxon>
        <taxon>Viridiplantae</taxon>
        <taxon>Chlorophyta</taxon>
        <taxon>Pyramimonadophyceae</taxon>
        <taxon>Pyramimonadales</taxon>
        <taxon>Pyramimonadaceae</taxon>
        <taxon>Cymbomonas</taxon>
    </lineage>
</organism>
<name>A0AAE0H441_9CHLO</name>
<feature type="region of interest" description="Disordered" evidence="1">
    <location>
        <begin position="93"/>
        <end position="118"/>
    </location>
</feature>
<accession>A0AAE0H441</accession>
<dbReference type="EMBL" id="LGRX02000110">
    <property type="protein sequence ID" value="KAK3289529.1"/>
    <property type="molecule type" value="Genomic_DNA"/>
</dbReference>
<feature type="region of interest" description="Disordered" evidence="1">
    <location>
        <begin position="388"/>
        <end position="409"/>
    </location>
</feature>
<evidence type="ECO:0000313" key="3">
    <source>
        <dbReference type="Proteomes" id="UP001190700"/>
    </source>
</evidence>
<comment type="caution">
    <text evidence="2">The sequence shown here is derived from an EMBL/GenBank/DDBJ whole genome shotgun (WGS) entry which is preliminary data.</text>
</comment>
<feature type="compositionally biased region" description="Basic and acidic residues" evidence="1">
    <location>
        <begin position="399"/>
        <end position="409"/>
    </location>
</feature>
<evidence type="ECO:0000256" key="1">
    <source>
        <dbReference type="SAM" id="MobiDB-lite"/>
    </source>
</evidence>
<proteinExistence type="predicted"/>
<sequence length="434" mass="47800">MDFTWASYKKWDSIDIDSEDSDEDFDSAQVIPKELQTSSLDEVDDFEQECEGAVGSSALTPPRKMTTRTEHLAQVVRLKDKLKRRLQLCDAKRLKKDRETQRQQRGPEKQNLAKEKDKTTIDLQAEDPQAHTLVSPQPEGRLEQNLSCPSTLRDEKDIQAAREMEAGDERGMSYGEVAGVKRKTRALRKAMAGIKHRQPLTFADEEILSPSEQQSVPKEISAPGEAVHCANALVGANGIVTRSTKPFSSSCESSSMFAGGVTGRMGLDDDSLIPDALRLEMDPRQAEGQATSRVEVPRPEAHLPQELHREQINEWSEQQSVPKEISAPGEAVHCANALVGANGIVTRSTKPFSSSCESSSMFAGGVTGRMGLDDSLIPDALRLEMDPRQAEGQATSRVEVPRPEAHLPQELHREQINEWYAEASATSAGMDALD</sequence>
<keyword evidence="3" id="KW-1185">Reference proteome</keyword>